<comment type="caution">
    <text evidence="2">The sequence shown here is derived from an EMBL/GenBank/DDBJ whole genome shotgun (WGS) entry which is preliminary data.</text>
</comment>
<evidence type="ECO:0000256" key="1">
    <source>
        <dbReference type="SAM" id="MobiDB-lite"/>
    </source>
</evidence>
<evidence type="ECO:0000313" key="2">
    <source>
        <dbReference type="EMBL" id="MBB5772977.1"/>
    </source>
</evidence>
<accession>A0A7W9L710</accession>
<sequence>MATVKTDAEKLADAKAEAEASRERLRAVQEAEAPILAAADEITKAIQLPYAETFVSIMAGKEAKAFREVLEAHVAASLDDIPKSAATLVAEGTKQKAERLLTTMQLSLESGQTRVASLQPLPPADPEAVPVTPSPAET</sequence>
<reference evidence="2 3" key="1">
    <citation type="submission" date="2020-08" db="EMBL/GenBank/DDBJ databases">
        <title>Functional genomics of gut bacteria from endangered species of beetles.</title>
        <authorList>
            <person name="Carlos-Shanley C."/>
        </authorList>
    </citation>
    <scope>NUCLEOTIDE SEQUENCE [LARGE SCALE GENOMIC DNA]</scope>
    <source>
        <strain evidence="2 3">S00192</strain>
    </source>
</reference>
<dbReference type="EMBL" id="JACHLJ010000004">
    <property type="protein sequence ID" value="MBB5772977.1"/>
    <property type="molecule type" value="Genomic_DNA"/>
</dbReference>
<feature type="region of interest" description="Disordered" evidence="1">
    <location>
        <begin position="111"/>
        <end position="138"/>
    </location>
</feature>
<gene>
    <name evidence="2" type="ORF">HNP47_002997</name>
</gene>
<dbReference type="RefSeq" id="WP_184280155.1">
    <property type="nucleotide sequence ID" value="NZ_JACHLJ010000004.1"/>
</dbReference>
<name>A0A7W9L710_BREVE</name>
<dbReference type="AlphaFoldDB" id="A0A7W9L710"/>
<proteinExistence type="predicted"/>
<organism evidence="2 3">
    <name type="scientific">Brevundimonas vesicularis</name>
    <name type="common">Pseudomonas vesicularis</name>
    <dbReference type="NCBI Taxonomy" id="41276"/>
    <lineage>
        <taxon>Bacteria</taxon>
        <taxon>Pseudomonadati</taxon>
        <taxon>Pseudomonadota</taxon>
        <taxon>Alphaproteobacteria</taxon>
        <taxon>Caulobacterales</taxon>
        <taxon>Caulobacteraceae</taxon>
        <taxon>Brevundimonas</taxon>
    </lineage>
</organism>
<protein>
    <submittedName>
        <fullName evidence="2">Uncharacterized protein</fullName>
    </submittedName>
</protein>
<dbReference type="Proteomes" id="UP000556201">
    <property type="component" value="Unassembled WGS sequence"/>
</dbReference>
<evidence type="ECO:0000313" key="3">
    <source>
        <dbReference type="Proteomes" id="UP000556201"/>
    </source>
</evidence>